<protein>
    <submittedName>
        <fullName evidence="2">COG3236 protein</fullName>
    </submittedName>
</protein>
<dbReference type="Pfam" id="PF08719">
    <property type="entry name" value="NADAR"/>
    <property type="match status" value="1"/>
</dbReference>
<dbReference type="EMBL" id="OU342829">
    <property type="protein sequence ID" value="CAG7581733.1"/>
    <property type="molecule type" value="Genomic_DNA"/>
</dbReference>
<evidence type="ECO:0000259" key="1">
    <source>
        <dbReference type="Pfam" id="PF08719"/>
    </source>
</evidence>
<proteinExistence type="predicted"/>
<organism evidence="2">
    <name type="scientific">uncultured marine phage</name>
    <dbReference type="NCBI Taxonomy" id="707152"/>
    <lineage>
        <taxon>Viruses</taxon>
        <taxon>environmental samples</taxon>
    </lineage>
</organism>
<feature type="domain" description="NADAR" evidence="1">
    <location>
        <begin position="7"/>
        <end position="142"/>
    </location>
</feature>
<dbReference type="Gene3D" id="1.10.357.40">
    <property type="entry name" value="YbiA-like"/>
    <property type="match status" value="1"/>
</dbReference>
<accession>A0A8D9FSL2</accession>
<name>A0A8D9FSL2_9VIRU</name>
<dbReference type="SUPFAM" id="SSF143990">
    <property type="entry name" value="YbiA-like"/>
    <property type="match status" value="1"/>
</dbReference>
<gene>
    <name evidence="2" type="primary">ORF234</name>
    <name evidence="2" type="ORF">SLAVMIC_01004</name>
</gene>
<dbReference type="InterPro" id="IPR012816">
    <property type="entry name" value="NADAR"/>
</dbReference>
<sequence length="142" mass="16848">MIEQFKGEYRWMSNFYECEVEYGGITYPSVENFYVAMKTTDLDQRKYISTLTAGQSKRFGRELEMEGKLRENWTDLKVSIMKYGLEEKFSKEPFKTMLLETEDEEIQEGNTWGDTFWGVDLETKEGKNVLGKMIMQIRKELK</sequence>
<dbReference type="CDD" id="cd15457">
    <property type="entry name" value="NADAR"/>
    <property type="match status" value="1"/>
</dbReference>
<dbReference type="InterPro" id="IPR037238">
    <property type="entry name" value="YbiA-like_sf"/>
</dbReference>
<evidence type="ECO:0000313" key="2">
    <source>
        <dbReference type="EMBL" id="CAG7581733.1"/>
    </source>
</evidence>
<reference evidence="2" key="1">
    <citation type="submission" date="2021-06" db="EMBL/GenBank/DDBJ databases">
        <authorList>
            <person name="Gannon L."/>
            <person name="Redgwell R T."/>
            <person name="Michniewski S."/>
            <person name="Harrison D C."/>
            <person name="Millard A."/>
        </authorList>
    </citation>
    <scope>NUCLEOTIDE SEQUENCE</scope>
</reference>